<dbReference type="InterPro" id="IPR050404">
    <property type="entry name" value="Heme-degrading_MO"/>
</dbReference>
<accession>A0A6S7ZPZ2</accession>
<dbReference type="PANTHER" id="PTHR34474">
    <property type="entry name" value="SIGNAL TRANSDUCTION PROTEIN TRAP"/>
    <property type="match status" value="1"/>
</dbReference>
<gene>
    <name evidence="2" type="ORF">ASTO00021_LOCUS1684</name>
    <name evidence="3" type="ORF">ASTO00021_LOCUS1685</name>
</gene>
<dbReference type="InterPro" id="IPR007138">
    <property type="entry name" value="ABM_dom"/>
</dbReference>
<dbReference type="EMBL" id="HBIN01002534">
    <property type="protein sequence ID" value="CAE0431348.1"/>
    <property type="molecule type" value="Transcribed_RNA"/>
</dbReference>
<dbReference type="PROSITE" id="PS51725">
    <property type="entry name" value="ABM"/>
    <property type="match status" value="1"/>
</dbReference>
<organism evidence="3">
    <name type="scientific">Aplanochytrium stocchinoi</name>
    <dbReference type="NCBI Taxonomy" id="215587"/>
    <lineage>
        <taxon>Eukaryota</taxon>
        <taxon>Sar</taxon>
        <taxon>Stramenopiles</taxon>
        <taxon>Bigyra</taxon>
        <taxon>Labyrinthulomycetes</taxon>
        <taxon>Thraustochytrida</taxon>
        <taxon>Thraustochytriidae</taxon>
        <taxon>Aplanochytrium</taxon>
    </lineage>
</organism>
<dbReference type="Pfam" id="PF03992">
    <property type="entry name" value="ABM"/>
    <property type="match status" value="1"/>
</dbReference>
<evidence type="ECO:0000259" key="1">
    <source>
        <dbReference type="PROSITE" id="PS51725"/>
    </source>
</evidence>
<dbReference type="EMBL" id="HBIN01002533">
    <property type="protein sequence ID" value="CAE0431347.1"/>
    <property type="molecule type" value="Transcribed_RNA"/>
</dbReference>
<protein>
    <recommendedName>
        <fullName evidence="1">ABM domain-containing protein</fullName>
    </recommendedName>
</protein>
<dbReference type="InterPro" id="IPR011008">
    <property type="entry name" value="Dimeric_a/b-barrel"/>
</dbReference>
<evidence type="ECO:0000313" key="2">
    <source>
        <dbReference type="EMBL" id="CAE0431347.1"/>
    </source>
</evidence>
<dbReference type="Gene3D" id="3.30.70.100">
    <property type="match status" value="1"/>
</dbReference>
<sequence>MSRVATIPLRKIIRMSERYVSPKHEYKVREVMKSVETNLRRWPGLLSIETLVDTEEANKYVVITEWDSRASMKKWLNSDICKDTVKELDKVLDKPVSYREFMHHEDNVFLL</sequence>
<name>A0A6S7ZPZ2_9STRA</name>
<evidence type="ECO:0000313" key="3">
    <source>
        <dbReference type="EMBL" id="CAE0431348.1"/>
    </source>
</evidence>
<dbReference type="PANTHER" id="PTHR34474:SF2">
    <property type="entry name" value="SIGNAL TRANSDUCTION PROTEIN TRAP"/>
    <property type="match status" value="1"/>
</dbReference>
<reference evidence="3" key="1">
    <citation type="submission" date="2021-01" db="EMBL/GenBank/DDBJ databases">
        <authorList>
            <person name="Corre E."/>
            <person name="Pelletier E."/>
            <person name="Niang G."/>
            <person name="Scheremetjew M."/>
            <person name="Finn R."/>
            <person name="Kale V."/>
            <person name="Holt S."/>
            <person name="Cochrane G."/>
            <person name="Meng A."/>
            <person name="Brown T."/>
            <person name="Cohen L."/>
        </authorList>
    </citation>
    <scope>NUCLEOTIDE SEQUENCE</scope>
    <source>
        <strain evidence="3">GSBS06</strain>
    </source>
</reference>
<dbReference type="AlphaFoldDB" id="A0A6S7ZPZ2"/>
<feature type="domain" description="ABM" evidence="1">
    <location>
        <begin position="12"/>
        <end position="101"/>
    </location>
</feature>
<proteinExistence type="predicted"/>
<dbReference type="SUPFAM" id="SSF54909">
    <property type="entry name" value="Dimeric alpha+beta barrel"/>
    <property type="match status" value="1"/>
</dbReference>